<reference evidence="4 5" key="1">
    <citation type="submission" date="2016-02" db="EMBL/GenBank/DDBJ databases">
        <title>Anaerosporomusa subterraneum gen. nov., sp. nov., a spore-forming obligate anaerobe isolated from saprolite.</title>
        <authorList>
            <person name="Choi J.K."/>
            <person name="Shah M."/>
            <person name="Yee N."/>
        </authorList>
    </citation>
    <scope>NUCLEOTIDE SEQUENCE [LARGE SCALE GENOMIC DNA]</scope>
    <source>
        <strain evidence="4 5">RU4</strain>
    </source>
</reference>
<dbReference type="InterPro" id="IPR003018">
    <property type="entry name" value="GAF"/>
</dbReference>
<dbReference type="NCBIfam" id="TIGR00254">
    <property type="entry name" value="GGDEF"/>
    <property type="match status" value="1"/>
</dbReference>
<evidence type="ECO:0000313" key="5">
    <source>
        <dbReference type="Proteomes" id="UP000076268"/>
    </source>
</evidence>
<dbReference type="InterPro" id="IPR052155">
    <property type="entry name" value="Biofilm_reg_signaling"/>
</dbReference>
<dbReference type="CDD" id="cd01949">
    <property type="entry name" value="GGDEF"/>
    <property type="match status" value="1"/>
</dbReference>
<feature type="domain" description="EAL" evidence="2">
    <location>
        <begin position="411"/>
        <end position="665"/>
    </location>
</feature>
<gene>
    <name evidence="4" type="ORF">AXX12_11685</name>
</gene>
<dbReference type="PROSITE" id="PS50887">
    <property type="entry name" value="GGDEF"/>
    <property type="match status" value="1"/>
</dbReference>
<dbReference type="Gene3D" id="3.30.450.40">
    <property type="match status" value="1"/>
</dbReference>
<keyword evidence="5" id="KW-1185">Reference proteome</keyword>
<dbReference type="SMART" id="SM00065">
    <property type="entry name" value="GAF"/>
    <property type="match status" value="1"/>
</dbReference>
<proteinExistence type="predicted"/>
<dbReference type="Gene3D" id="3.30.70.270">
    <property type="match status" value="1"/>
</dbReference>
<dbReference type="InterPro" id="IPR029787">
    <property type="entry name" value="Nucleotide_cyclase"/>
</dbReference>
<protein>
    <recommendedName>
        <fullName evidence="6">Diguanylate cyclase</fullName>
    </recommendedName>
</protein>
<evidence type="ECO:0000259" key="2">
    <source>
        <dbReference type="PROSITE" id="PS50883"/>
    </source>
</evidence>
<sequence length="670" mass="74490">MAEKDNTHTDTAGGKREDEFRLLHEELTAAYEEITASEEELRQQCDELLRREEDIRRQNSILTSLHETAMGLMKRVALKDVLTAIVSHANDLIGTSHGFINILDAEQGVFERKVGLGHYAQDIGRKIKLTEGFGGQVYKSGAITVVDDYSASNRRLDGSFFDHINQVVLVPLKRDDTVIAIFGLSFLEPDRSFSDQEISLLVQFAQLASMALDNALLVDSLEKELRERRVQEQKNWRLAYYDSLTGLPNRAYVYARLAEEFDKAGRGKTSGAILHIDLDDLKLINDTLGHSIGDEIIVKAGEYIVAGAGEHALVARIAGDEFMILLVGESDREKVAHIADTVVRQLSREYAIGESRVHMSGSIGIAFYPDDGDTAADVLKKADLALHEAKISGKNTWRFCKAKLQIVAYENMVLKQELREAIEHEELSLYYQPIVDAGSGRIVSFEALLRWTNSAYGAVPPSRFIPLAEENDTIQRVGKWVIEEACRFARQLAEMGKCDIRVSVNVSPRQIIADDFVAVVCQAIDRAGISPSQLEVEITENALIASLEDSTQKLRELRNIGVGLSLDDFGTGYSSLTYLRNLPVGTLKIDKSFIDPMVSDAVQLQFICSIVNMAHVLGLTVVAEGVETEEQLAKLVQCQCDFIQGYVFSRPLAEKEAILLTFNKDLFAKV</sequence>
<dbReference type="PANTHER" id="PTHR44757:SF2">
    <property type="entry name" value="BIOFILM ARCHITECTURE MAINTENANCE PROTEIN MBAA"/>
    <property type="match status" value="1"/>
</dbReference>
<dbReference type="InterPro" id="IPR029016">
    <property type="entry name" value="GAF-like_dom_sf"/>
</dbReference>
<dbReference type="RefSeq" id="WP_082816873.1">
    <property type="nucleotide sequence ID" value="NZ_LSGP01000020.1"/>
</dbReference>
<dbReference type="Gene3D" id="3.20.20.450">
    <property type="entry name" value="EAL domain"/>
    <property type="match status" value="1"/>
</dbReference>
<evidence type="ECO:0000259" key="3">
    <source>
        <dbReference type="PROSITE" id="PS50887"/>
    </source>
</evidence>
<dbReference type="Pfam" id="PF00990">
    <property type="entry name" value="GGDEF"/>
    <property type="match status" value="1"/>
</dbReference>
<evidence type="ECO:0008006" key="6">
    <source>
        <dbReference type="Google" id="ProtNLM"/>
    </source>
</evidence>
<feature type="coiled-coil region" evidence="1">
    <location>
        <begin position="24"/>
        <end position="58"/>
    </location>
</feature>
<dbReference type="OrthoDB" id="9759607at2"/>
<comment type="caution">
    <text evidence="4">The sequence shown here is derived from an EMBL/GenBank/DDBJ whole genome shotgun (WGS) entry which is preliminary data.</text>
</comment>
<dbReference type="InterPro" id="IPR001633">
    <property type="entry name" value="EAL_dom"/>
</dbReference>
<dbReference type="Pfam" id="PF13185">
    <property type="entry name" value="GAF_2"/>
    <property type="match status" value="1"/>
</dbReference>
<feature type="domain" description="GGDEF" evidence="3">
    <location>
        <begin position="269"/>
        <end position="402"/>
    </location>
</feature>
<dbReference type="CDD" id="cd01948">
    <property type="entry name" value="EAL"/>
    <property type="match status" value="1"/>
</dbReference>
<evidence type="ECO:0000256" key="1">
    <source>
        <dbReference type="SAM" id="Coils"/>
    </source>
</evidence>
<name>A0A154BPR2_ANASB</name>
<dbReference type="EMBL" id="LSGP01000020">
    <property type="protein sequence ID" value="KYZ75850.1"/>
    <property type="molecule type" value="Genomic_DNA"/>
</dbReference>
<dbReference type="Pfam" id="PF00563">
    <property type="entry name" value="EAL"/>
    <property type="match status" value="1"/>
</dbReference>
<dbReference type="SUPFAM" id="SSF55073">
    <property type="entry name" value="Nucleotide cyclase"/>
    <property type="match status" value="1"/>
</dbReference>
<dbReference type="SMART" id="SM00052">
    <property type="entry name" value="EAL"/>
    <property type="match status" value="1"/>
</dbReference>
<evidence type="ECO:0000313" key="4">
    <source>
        <dbReference type="EMBL" id="KYZ75850.1"/>
    </source>
</evidence>
<dbReference type="InterPro" id="IPR035919">
    <property type="entry name" value="EAL_sf"/>
</dbReference>
<keyword evidence="1" id="KW-0175">Coiled coil</keyword>
<dbReference type="STRING" id="1794912.AXX12_11685"/>
<accession>A0A154BPR2</accession>
<dbReference type="PROSITE" id="PS50883">
    <property type="entry name" value="EAL"/>
    <property type="match status" value="1"/>
</dbReference>
<organism evidence="4 5">
    <name type="scientific">Anaerosporomusa subterranea</name>
    <dbReference type="NCBI Taxonomy" id="1794912"/>
    <lineage>
        <taxon>Bacteria</taxon>
        <taxon>Bacillati</taxon>
        <taxon>Bacillota</taxon>
        <taxon>Negativicutes</taxon>
        <taxon>Acetonemataceae</taxon>
        <taxon>Anaerosporomusa</taxon>
    </lineage>
</organism>
<dbReference type="PANTHER" id="PTHR44757">
    <property type="entry name" value="DIGUANYLATE CYCLASE DGCP"/>
    <property type="match status" value="1"/>
</dbReference>
<dbReference type="Proteomes" id="UP000076268">
    <property type="component" value="Unassembled WGS sequence"/>
</dbReference>
<dbReference type="InterPro" id="IPR043128">
    <property type="entry name" value="Rev_trsase/Diguanyl_cyclase"/>
</dbReference>
<dbReference type="SUPFAM" id="SSF141868">
    <property type="entry name" value="EAL domain-like"/>
    <property type="match status" value="1"/>
</dbReference>
<dbReference type="InterPro" id="IPR000160">
    <property type="entry name" value="GGDEF_dom"/>
</dbReference>
<dbReference type="AlphaFoldDB" id="A0A154BPR2"/>
<dbReference type="SUPFAM" id="SSF55781">
    <property type="entry name" value="GAF domain-like"/>
    <property type="match status" value="1"/>
</dbReference>
<dbReference type="SMART" id="SM00267">
    <property type="entry name" value="GGDEF"/>
    <property type="match status" value="1"/>
</dbReference>